<feature type="transmembrane region" description="Helical" evidence="7">
    <location>
        <begin position="357"/>
        <end position="382"/>
    </location>
</feature>
<keyword evidence="10" id="KW-1185">Reference proteome</keyword>
<feature type="transmembrane region" description="Helical" evidence="7">
    <location>
        <begin position="329"/>
        <end position="351"/>
    </location>
</feature>
<feature type="transmembrane region" description="Helical" evidence="7">
    <location>
        <begin position="263"/>
        <end position="284"/>
    </location>
</feature>
<dbReference type="RefSeq" id="WP_071068584.1">
    <property type="nucleotide sequence ID" value="NZ_CP017754.1"/>
</dbReference>
<evidence type="ECO:0000256" key="2">
    <source>
        <dbReference type="ARBA" id="ARBA00022448"/>
    </source>
</evidence>
<feature type="transmembrane region" description="Helical" evidence="7">
    <location>
        <begin position="101"/>
        <end position="122"/>
    </location>
</feature>
<keyword evidence="4 7" id="KW-0812">Transmembrane</keyword>
<feature type="transmembrane region" description="Helical" evidence="7">
    <location>
        <begin position="165"/>
        <end position="185"/>
    </location>
</feature>
<dbReference type="Gene3D" id="1.20.1250.20">
    <property type="entry name" value="MFS general substrate transporter like domains"/>
    <property type="match status" value="1"/>
</dbReference>
<feature type="domain" description="Major facilitator superfamily (MFS) profile" evidence="8">
    <location>
        <begin position="10"/>
        <end position="456"/>
    </location>
</feature>
<keyword evidence="3" id="KW-1003">Cell membrane</keyword>
<feature type="transmembrane region" description="Helical" evidence="7">
    <location>
        <begin position="290"/>
        <end position="308"/>
    </location>
</feature>
<dbReference type="Pfam" id="PF07690">
    <property type="entry name" value="MFS_1"/>
    <property type="match status" value="1"/>
</dbReference>
<name>A0ABM6F0K8_9BURK</name>
<evidence type="ECO:0000259" key="8">
    <source>
        <dbReference type="PROSITE" id="PS50850"/>
    </source>
</evidence>
<keyword evidence="2" id="KW-0813">Transport</keyword>
<feature type="transmembrane region" description="Helical" evidence="7">
    <location>
        <begin position="49"/>
        <end position="69"/>
    </location>
</feature>
<evidence type="ECO:0000313" key="9">
    <source>
        <dbReference type="EMBL" id="AOZ04926.1"/>
    </source>
</evidence>
<protein>
    <submittedName>
        <fullName evidence="9">MFS transporter</fullName>
    </submittedName>
</protein>
<feature type="transmembrane region" description="Helical" evidence="7">
    <location>
        <begin position="224"/>
        <end position="242"/>
    </location>
</feature>
<reference evidence="9 10" key="1">
    <citation type="submission" date="2016-10" db="EMBL/GenBank/DDBJ databases">
        <title>Complete genome sequences of three Cupriavidus strains isolated from various Malaysian environments.</title>
        <authorList>
            <person name="Abdullah A.A.-A."/>
            <person name="Shafie N.A.H."/>
            <person name="Lau N.S."/>
        </authorList>
    </citation>
    <scope>NUCLEOTIDE SEQUENCE [LARGE SCALE GENOMIC DNA]</scope>
    <source>
        <strain evidence="9 10">USMAA1020</strain>
    </source>
</reference>
<dbReference type="PANTHER" id="PTHR42718:SF46">
    <property type="entry name" value="BLR6921 PROTEIN"/>
    <property type="match status" value="1"/>
</dbReference>
<accession>A0ABM6F0K8</accession>
<gene>
    <name evidence="9" type="ORF">BKK80_03100</name>
</gene>
<dbReference type="Gene3D" id="1.20.1720.10">
    <property type="entry name" value="Multidrug resistance protein D"/>
    <property type="match status" value="1"/>
</dbReference>
<sequence length="468" mass="48753">MPGKHNFRIIAAVVASALFMQNIDATVVATALPSMARDLGVNPVHLSSAITSYLIALTVFIPISGWIADRFGAKRVFMAAIATFTLASVLCALASGLPALIAARVLQGIGGAMMVPVGRLILFRQVRREEMLSATTWLTMPALVGPVLGPPLGGFLTDAMSWRSVFWINVPFGLAGLLLSAWLIPPAQGEHPPAPDLTGMALVGLALTTLMVGVEMVGRGLLPGYVPPLCIAAGLLLSWLSVRHCRRTAHPAIDFSLLRIPTFHAATVAGSLFRAGAGALPFLVPLTLQVGFGLSASVSGLISLASALGSFCMRPMTRFALHWLPMRTVLIAGSISFALMLAVCTTLSPAWPETAVFALLLCGGLSRSLSFASMGALAFADVPPARLSAATSFQGTAQQMTKAVGVAIAAGSMQLTMLLSGRTHAEHFDFACAFLAIAVLVLASWPMFAALPADAGEGVSGAPRRSST</sequence>
<dbReference type="PROSITE" id="PS50850">
    <property type="entry name" value="MFS"/>
    <property type="match status" value="1"/>
</dbReference>
<comment type="subcellular location">
    <subcellularLocation>
        <location evidence="1">Cell membrane</location>
        <topology evidence="1">Multi-pass membrane protein</topology>
    </subcellularLocation>
</comment>
<evidence type="ECO:0000256" key="4">
    <source>
        <dbReference type="ARBA" id="ARBA00022692"/>
    </source>
</evidence>
<keyword evidence="6 7" id="KW-0472">Membrane</keyword>
<evidence type="ECO:0000313" key="10">
    <source>
        <dbReference type="Proteomes" id="UP000177515"/>
    </source>
</evidence>
<evidence type="ECO:0000256" key="1">
    <source>
        <dbReference type="ARBA" id="ARBA00004651"/>
    </source>
</evidence>
<dbReference type="SUPFAM" id="SSF103473">
    <property type="entry name" value="MFS general substrate transporter"/>
    <property type="match status" value="1"/>
</dbReference>
<dbReference type="CDD" id="cd17503">
    <property type="entry name" value="MFS_LmrB_MDR_like"/>
    <property type="match status" value="1"/>
</dbReference>
<dbReference type="Proteomes" id="UP000177515">
    <property type="component" value="Chromosome 1"/>
</dbReference>
<evidence type="ECO:0000256" key="3">
    <source>
        <dbReference type="ARBA" id="ARBA00022475"/>
    </source>
</evidence>
<dbReference type="EMBL" id="CP017754">
    <property type="protein sequence ID" value="AOZ04926.1"/>
    <property type="molecule type" value="Genomic_DNA"/>
</dbReference>
<dbReference type="InterPro" id="IPR020846">
    <property type="entry name" value="MFS_dom"/>
</dbReference>
<evidence type="ECO:0000256" key="5">
    <source>
        <dbReference type="ARBA" id="ARBA00022989"/>
    </source>
</evidence>
<proteinExistence type="predicted"/>
<evidence type="ECO:0000256" key="6">
    <source>
        <dbReference type="ARBA" id="ARBA00023136"/>
    </source>
</evidence>
<keyword evidence="5 7" id="KW-1133">Transmembrane helix</keyword>
<organism evidence="9 10">
    <name type="scientific">Cupriavidus malaysiensis</name>
    <dbReference type="NCBI Taxonomy" id="367825"/>
    <lineage>
        <taxon>Bacteria</taxon>
        <taxon>Pseudomonadati</taxon>
        <taxon>Pseudomonadota</taxon>
        <taxon>Betaproteobacteria</taxon>
        <taxon>Burkholderiales</taxon>
        <taxon>Burkholderiaceae</taxon>
        <taxon>Cupriavidus</taxon>
    </lineage>
</organism>
<dbReference type="PANTHER" id="PTHR42718">
    <property type="entry name" value="MAJOR FACILITATOR SUPERFAMILY MULTIDRUG TRANSPORTER MFSC"/>
    <property type="match status" value="1"/>
</dbReference>
<evidence type="ECO:0000256" key="7">
    <source>
        <dbReference type="SAM" id="Phobius"/>
    </source>
</evidence>
<feature type="transmembrane region" description="Helical" evidence="7">
    <location>
        <begin position="427"/>
        <end position="448"/>
    </location>
</feature>
<dbReference type="InterPro" id="IPR036259">
    <property type="entry name" value="MFS_trans_sf"/>
</dbReference>
<feature type="transmembrane region" description="Helical" evidence="7">
    <location>
        <begin position="76"/>
        <end position="95"/>
    </location>
</feature>
<dbReference type="InterPro" id="IPR011701">
    <property type="entry name" value="MFS"/>
</dbReference>